<sequence>MMTEMLHSMEGLPGKYRHMVMLSKHHPVPPLTLVTEKELSTWLEHFDEVKFAVTNIEQHIMITSGAFLKKDLDKIAQQVRRLRWKHDATASLKAMLQSVQGSDTPLSVAVRSACQAEDLSQHSFAGIYESVLNVESIDQLKAAIIEVWCSAYSVRAIMEKLEAKVIGSAESMNMIVQQMIDPELAGVAFSCDPVTGEDTLYIEYVDGVGEALVSGDQVAKRITKDAVMADHQQVFEQLTTVVTSAKNLLGGHVDIEWAYQNGVVYLLQARPVTNVRKQATSTKPQFACYELYDELPSSIQSELPAYALYFNRKRKPLHDIGKQFGGGEVGAVILELNRHALDHRPTQQCILDLFFSERQVIDFSDAVRQLTVPKAELIDQLKRLMTDPNRIHYVVLRDFVKGQYGVITQQVLTNDGPTLVAEVSEDGLLAMNRGSAVSQMLSLPAPDANTLFSGADLTILHDVTTCALEKLGDIQIEWVFSNGQFYALDYSSVGESPMVLTDNTSVMSPGFARGNVFVVESSEALENYSIAPSMSLTDIPDASVYGDLFTSLIDDMQSLSQRPIIFSKRPYAALASLLPYVSGFVFEKGSLLCHLGVLLREKQLPAVCDEQLFHQMAHGEPFELDTVSIN</sequence>
<gene>
    <name evidence="2" type="ORF">L9W94_18185</name>
</gene>
<protein>
    <submittedName>
        <fullName evidence="2">PEP/pyruvate-binding domain-containing protein</fullName>
    </submittedName>
</protein>
<dbReference type="InterPro" id="IPR051549">
    <property type="entry name" value="PEP_Utilizing_Enz"/>
</dbReference>
<dbReference type="InterPro" id="IPR002192">
    <property type="entry name" value="PPDK_AMP/ATP-bd"/>
</dbReference>
<proteinExistence type="predicted"/>
<dbReference type="InterPro" id="IPR013815">
    <property type="entry name" value="ATP_grasp_subdomain_1"/>
</dbReference>
<dbReference type="Gene3D" id="3.50.30.10">
    <property type="entry name" value="Phosphohistidine domain"/>
    <property type="match status" value="1"/>
</dbReference>
<comment type="caution">
    <text evidence="2">The sequence shown here is derived from an EMBL/GenBank/DDBJ whole genome shotgun (WGS) entry which is preliminary data.</text>
</comment>
<dbReference type="GO" id="GO:0005524">
    <property type="term" value="F:ATP binding"/>
    <property type="evidence" value="ECO:0007669"/>
    <property type="project" value="InterPro"/>
</dbReference>
<evidence type="ECO:0000259" key="1">
    <source>
        <dbReference type="Pfam" id="PF01326"/>
    </source>
</evidence>
<dbReference type="InterPro" id="IPR036637">
    <property type="entry name" value="Phosphohistidine_dom_sf"/>
</dbReference>
<dbReference type="RefSeq" id="WP_274683863.1">
    <property type="nucleotide sequence ID" value="NZ_JAKNBA010000051.1"/>
</dbReference>
<dbReference type="PANTHER" id="PTHR43615">
    <property type="entry name" value="PHOSPHOENOLPYRUVATE SYNTHASE-RELATED"/>
    <property type="match status" value="1"/>
</dbReference>
<dbReference type="Proteomes" id="UP001140979">
    <property type="component" value="Unassembled WGS sequence"/>
</dbReference>
<name>A0A9X4EX80_9VIBR</name>
<feature type="domain" description="Pyruvate phosphate dikinase AMP/ATP-binding" evidence="1">
    <location>
        <begin position="21"/>
        <end position="221"/>
    </location>
</feature>
<reference evidence="2" key="1">
    <citation type="submission" date="2022-02" db="EMBL/GenBank/DDBJ databases">
        <title>Emergence and expansion in Europe of a Vibrio aestuarianus clonal complex pathogenic for oysters.</title>
        <authorList>
            <person name="Mesnil A."/>
            <person name="Travers M.-A."/>
        </authorList>
    </citation>
    <scope>NUCLEOTIDE SEQUENCE</scope>
    <source>
        <strain evidence="2">19_064_11T1</strain>
    </source>
</reference>
<dbReference type="AlphaFoldDB" id="A0A9X4EX80"/>
<accession>A0A9X4EX80</accession>
<dbReference type="PANTHER" id="PTHR43615:SF1">
    <property type="entry name" value="PPDK_N DOMAIN-CONTAINING PROTEIN"/>
    <property type="match status" value="1"/>
</dbReference>
<evidence type="ECO:0000313" key="3">
    <source>
        <dbReference type="Proteomes" id="UP001140979"/>
    </source>
</evidence>
<dbReference type="Gene3D" id="3.30.1490.20">
    <property type="entry name" value="ATP-grasp fold, A domain"/>
    <property type="match status" value="1"/>
</dbReference>
<dbReference type="SUPFAM" id="SSF56059">
    <property type="entry name" value="Glutathione synthetase ATP-binding domain-like"/>
    <property type="match status" value="1"/>
</dbReference>
<organism evidence="2 3">
    <name type="scientific">Vibrio aestuarianus</name>
    <dbReference type="NCBI Taxonomy" id="28171"/>
    <lineage>
        <taxon>Bacteria</taxon>
        <taxon>Pseudomonadati</taxon>
        <taxon>Pseudomonadota</taxon>
        <taxon>Gammaproteobacteria</taxon>
        <taxon>Vibrionales</taxon>
        <taxon>Vibrionaceae</taxon>
        <taxon>Vibrio</taxon>
    </lineage>
</organism>
<dbReference type="EMBL" id="JAKNBA010000051">
    <property type="protein sequence ID" value="MDE1244029.1"/>
    <property type="molecule type" value="Genomic_DNA"/>
</dbReference>
<dbReference type="SUPFAM" id="SSF52009">
    <property type="entry name" value="Phosphohistidine domain"/>
    <property type="match status" value="1"/>
</dbReference>
<dbReference type="Gene3D" id="3.30.470.20">
    <property type="entry name" value="ATP-grasp fold, B domain"/>
    <property type="match status" value="1"/>
</dbReference>
<dbReference type="GO" id="GO:0016301">
    <property type="term" value="F:kinase activity"/>
    <property type="evidence" value="ECO:0007669"/>
    <property type="project" value="InterPro"/>
</dbReference>
<dbReference type="Pfam" id="PF01326">
    <property type="entry name" value="PPDK_N"/>
    <property type="match status" value="1"/>
</dbReference>
<evidence type="ECO:0000313" key="2">
    <source>
        <dbReference type="EMBL" id="MDE1244029.1"/>
    </source>
</evidence>